<evidence type="ECO:0000256" key="1">
    <source>
        <dbReference type="ARBA" id="ARBA00004651"/>
    </source>
</evidence>
<keyword evidence="11" id="KW-0175">Coiled coil</keyword>
<evidence type="ECO:0000256" key="4">
    <source>
        <dbReference type="ARBA" id="ARBA00022475"/>
    </source>
</evidence>
<protein>
    <submittedName>
        <fullName evidence="13">Zinc transporter ZntB</fullName>
    </submittedName>
</protein>
<keyword evidence="5" id="KW-0997">Cell inner membrane</keyword>
<evidence type="ECO:0000313" key="13">
    <source>
        <dbReference type="EMBL" id="MCI2283637.1"/>
    </source>
</evidence>
<dbReference type="Gene3D" id="3.30.460.20">
    <property type="entry name" value="CorA soluble domain-like"/>
    <property type="match status" value="1"/>
</dbReference>
<dbReference type="InterPro" id="IPR045861">
    <property type="entry name" value="CorA_cytoplasmic_dom"/>
</dbReference>
<gene>
    <name evidence="13" type="ORF">L3081_09850</name>
</gene>
<sequence>MGHSEFIYGYYFNEHGQKNQDNKIKSLRSLDKSQPFWLHFDYTQETTKQWLTHESQLNPVVITALLNEETRPRATPLNGGVLMSLRGVNLAPNSDPHDMVSIRLWFAKDQIISTRFRTLLSTKEIAADFDNDEGPKTPADFITILTDNLITRMGQTIFEIEESVSDIEENILTTSNNDLRNELSDLRRQIISLRRYLSPQREAMSQLFSDKITLFTNEEKILLRETSDHLTRYIEELDSIKDRAIVCQEELNHKLNDQMNNRMFVLSVVAAVFLPLGFLTGLLGINVGGIPGSDNNNAFGIFILILIAVVMLQVWLFKKKKWF</sequence>
<evidence type="ECO:0000256" key="7">
    <source>
        <dbReference type="ARBA" id="ARBA00022833"/>
    </source>
</evidence>
<accession>A0ABS9X3J6</accession>
<evidence type="ECO:0000256" key="6">
    <source>
        <dbReference type="ARBA" id="ARBA00022692"/>
    </source>
</evidence>
<dbReference type="Proteomes" id="UP001139646">
    <property type="component" value="Unassembled WGS sequence"/>
</dbReference>
<evidence type="ECO:0000256" key="8">
    <source>
        <dbReference type="ARBA" id="ARBA00022989"/>
    </source>
</evidence>
<evidence type="ECO:0000256" key="3">
    <source>
        <dbReference type="ARBA" id="ARBA00022448"/>
    </source>
</evidence>
<keyword evidence="8 12" id="KW-1133">Transmembrane helix</keyword>
<reference evidence="13" key="1">
    <citation type="submission" date="2022-01" db="EMBL/GenBank/DDBJ databases">
        <title>Colwellia maritima, isolated from seawater.</title>
        <authorList>
            <person name="Kristyanto S."/>
            <person name="Jung J."/>
            <person name="Jeon C.O."/>
        </authorList>
    </citation>
    <scope>NUCLEOTIDE SEQUENCE</scope>
    <source>
        <strain evidence="13">MSW7</strain>
    </source>
</reference>
<dbReference type="SUPFAM" id="SSF143865">
    <property type="entry name" value="CorA soluble domain-like"/>
    <property type="match status" value="1"/>
</dbReference>
<dbReference type="PANTHER" id="PTHR46494">
    <property type="entry name" value="CORA FAMILY METAL ION TRANSPORTER (EUROFUNG)"/>
    <property type="match status" value="1"/>
</dbReference>
<dbReference type="Gene3D" id="1.20.58.340">
    <property type="entry name" value="Magnesium transport protein CorA, transmembrane region"/>
    <property type="match status" value="2"/>
</dbReference>
<proteinExistence type="inferred from homology"/>
<dbReference type="InterPro" id="IPR045863">
    <property type="entry name" value="CorA_TM1_TM2"/>
</dbReference>
<organism evidence="13 14">
    <name type="scientific">Colwellia maritima</name>
    <dbReference type="NCBI Taxonomy" id="2912588"/>
    <lineage>
        <taxon>Bacteria</taxon>
        <taxon>Pseudomonadati</taxon>
        <taxon>Pseudomonadota</taxon>
        <taxon>Gammaproteobacteria</taxon>
        <taxon>Alteromonadales</taxon>
        <taxon>Colwelliaceae</taxon>
        <taxon>Colwellia</taxon>
    </lineage>
</organism>
<dbReference type="PANTHER" id="PTHR46494:SF3">
    <property type="entry name" value="ZINC TRANSPORT PROTEIN ZNTB"/>
    <property type="match status" value="1"/>
</dbReference>
<evidence type="ECO:0000256" key="11">
    <source>
        <dbReference type="SAM" id="Coils"/>
    </source>
</evidence>
<comment type="similarity">
    <text evidence="2">Belongs to the CorA metal ion transporter (MIT) (TC 1.A.35) family.</text>
</comment>
<dbReference type="CDD" id="cd12833">
    <property type="entry name" value="ZntB-like_1"/>
    <property type="match status" value="1"/>
</dbReference>
<dbReference type="SUPFAM" id="SSF144083">
    <property type="entry name" value="Magnesium transport protein CorA, transmembrane region"/>
    <property type="match status" value="1"/>
</dbReference>
<dbReference type="InterPro" id="IPR002523">
    <property type="entry name" value="MgTranspt_CorA/ZnTranspt_ZntB"/>
</dbReference>
<dbReference type="EMBL" id="JAKKSL010000001">
    <property type="protein sequence ID" value="MCI2283637.1"/>
    <property type="molecule type" value="Genomic_DNA"/>
</dbReference>
<feature type="transmembrane region" description="Helical" evidence="12">
    <location>
        <begin position="297"/>
        <end position="317"/>
    </location>
</feature>
<comment type="caution">
    <text evidence="13">The sequence shown here is derived from an EMBL/GenBank/DDBJ whole genome shotgun (WGS) entry which is preliminary data.</text>
</comment>
<keyword evidence="3" id="KW-0813">Transport</keyword>
<name>A0ABS9X3J6_9GAMM</name>
<comment type="subcellular location">
    <subcellularLocation>
        <location evidence="1">Cell membrane</location>
        <topology evidence="1">Multi-pass membrane protein</topology>
    </subcellularLocation>
</comment>
<keyword evidence="10 12" id="KW-0472">Membrane</keyword>
<dbReference type="Pfam" id="PF01544">
    <property type="entry name" value="CorA"/>
    <property type="match status" value="1"/>
</dbReference>
<evidence type="ECO:0000256" key="12">
    <source>
        <dbReference type="SAM" id="Phobius"/>
    </source>
</evidence>
<keyword evidence="4" id="KW-1003">Cell membrane</keyword>
<keyword evidence="6 12" id="KW-0812">Transmembrane</keyword>
<keyword evidence="9" id="KW-0406">Ion transport</keyword>
<evidence type="ECO:0000256" key="2">
    <source>
        <dbReference type="ARBA" id="ARBA00009765"/>
    </source>
</evidence>
<keyword evidence="14" id="KW-1185">Reference proteome</keyword>
<evidence type="ECO:0000256" key="10">
    <source>
        <dbReference type="ARBA" id="ARBA00023136"/>
    </source>
</evidence>
<keyword evidence="7" id="KW-0862">Zinc</keyword>
<evidence type="ECO:0000313" key="14">
    <source>
        <dbReference type="Proteomes" id="UP001139646"/>
    </source>
</evidence>
<evidence type="ECO:0000256" key="5">
    <source>
        <dbReference type="ARBA" id="ARBA00022519"/>
    </source>
</evidence>
<evidence type="ECO:0000256" key="9">
    <source>
        <dbReference type="ARBA" id="ARBA00023065"/>
    </source>
</evidence>
<feature type="transmembrane region" description="Helical" evidence="12">
    <location>
        <begin position="263"/>
        <end position="285"/>
    </location>
</feature>
<feature type="coiled-coil region" evidence="11">
    <location>
        <begin position="169"/>
        <end position="196"/>
    </location>
</feature>
<dbReference type="RefSeq" id="WP_242285364.1">
    <property type="nucleotide sequence ID" value="NZ_JAKKSL010000001.1"/>
</dbReference>